<feature type="region of interest" description="Disordered" evidence="1">
    <location>
        <begin position="1"/>
        <end position="30"/>
    </location>
</feature>
<dbReference type="Proteomes" id="UP000789396">
    <property type="component" value="Unassembled WGS sequence"/>
</dbReference>
<gene>
    <name evidence="2" type="ORF">RFULGI_LOCUS2613</name>
</gene>
<keyword evidence="3" id="KW-1185">Reference proteome</keyword>
<feature type="compositionally biased region" description="Acidic residues" evidence="1">
    <location>
        <begin position="11"/>
        <end position="26"/>
    </location>
</feature>
<evidence type="ECO:0000256" key="1">
    <source>
        <dbReference type="SAM" id="MobiDB-lite"/>
    </source>
</evidence>
<accession>A0A9N9F286</accession>
<organism evidence="2 3">
    <name type="scientific">Racocetra fulgida</name>
    <dbReference type="NCBI Taxonomy" id="60492"/>
    <lineage>
        <taxon>Eukaryota</taxon>
        <taxon>Fungi</taxon>
        <taxon>Fungi incertae sedis</taxon>
        <taxon>Mucoromycota</taxon>
        <taxon>Glomeromycotina</taxon>
        <taxon>Glomeromycetes</taxon>
        <taxon>Diversisporales</taxon>
        <taxon>Gigasporaceae</taxon>
        <taxon>Racocetra</taxon>
    </lineage>
</organism>
<sequence>MPSHNPNNDHSDDESSDYFDTDDDIVEPGAKKKKTQLLRFLIMTNAEEIKTKLGKYTEQLEQQLEP</sequence>
<protein>
    <submittedName>
        <fullName evidence="2">5620_t:CDS:1</fullName>
    </submittedName>
</protein>
<proteinExistence type="predicted"/>
<reference evidence="2" key="1">
    <citation type="submission" date="2021-06" db="EMBL/GenBank/DDBJ databases">
        <authorList>
            <person name="Kallberg Y."/>
            <person name="Tangrot J."/>
            <person name="Rosling A."/>
        </authorList>
    </citation>
    <scope>NUCLEOTIDE SEQUENCE</scope>
    <source>
        <strain evidence="2">IN212</strain>
    </source>
</reference>
<evidence type="ECO:0000313" key="3">
    <source>
        <dbReference type="Proteomes" id="UP000789396"/>
    </source>
</evidence>
<comment type="caution">
    <text evidence="2">The sequence shown here is derived from an EMBL/GenBank/DDBJ whole genome shotgun (WGS) entry which is preliminary data.</text>
</comment>
<dbReference type="AlphaFoldDB" id="A0A9N9F286"/>
<evidence type="ECO:0000313" key="2">
    <source>
        <dbReference type="EMBL" id="CAG8504854.1"/>
    </source>
</evidence>
<dbReference type="EMBL" id="CAJVPZ010002022">
    <property type="protein sequence ID" value="CAG8504854.1"/>
    <property type="molecule type" value="Genomic_DNA"/>
</dbReference>
<name>A0A9N9F286_9GLOM</name>